<dbReference type="GO" id="GO:0008380">
    <property type="term" value="P:RNA splicing"/>
    <property type="evidence" value="ECO:0007669"/>
    <property type="project" value="UniProtKB-KW"/>
</dbReference>
<keyword evidence="9" id="KW-1185">Reference proteome</keyword>
<evidence type="ECO:0000256" key="5">
    <source>
        <dbReference type="PROSITE-ProRule" id="PRU00221"/>
    </source>
</evidence>
<reference evidence="8" key="2">
    <citation type="journal article" date="2021" name="Mar. Drugs">
        <title>Genome Reduction and Secondary Metabolism of the Marine Sponge-Associated Cyanobacterium Leptothoe.</title>
        <authorList>
            <person name="Konstantinou D."/>
            <person name="Popin R.V."/>
            <person name="Fewer D.P."/>
            <person name="Sivonen K."/>
            <person name="Gkelis S."/>
        </authorList>
    </citation>
    <scope>NUCLEOTIDE SEQUENCE</scope>
    <source>
        <strain evidence="8">TAU-MAC 1115</strain>
    </source>
</reference>
<dbReference type="CDD" id="cd00200">
    <property type="entry name" value="WD40"/>
    <property type="match status" value="2"/>
</dbReference>
<dbReference type="InterPro" id="IPR049052">
    <property type="entry name" value="nSTAND1"/>
</dbReference>
<dbReference type="Pfam" id="PF20703">
    <property type="entry name" value="nSTAND1"/>
    <property type="match status" value="1"/>
</dbReference>
<keyword evidence="3" id="KW-0677">Repeat</keyword>
<comment type="caution">
    <text evidence="8">The sequence shown here is derived from an EMBL/GenBank/DDBJ whole genome shotgun (WGS) entry which is preliminary data.</text>
</comment>
<feature type="repeat" description="WD" evidence="5">
    <location>
        <begin position="642"/>
        <end position="677"/>
    </location>
</feature>
<organism evidence="8 9">
    <name type="scientific">Leptothoe spongobia TAU-MAC 1115</name>
    <dbReference type="NCBI Taxonomy" id="1967444"/>
    <lineage>
        <taxon>Bacteria</taxon>
        <taxon>Bacillati</taxon>
        <taxon>Cyanobacteriota</taxon>
        <taxon>Cyanophyceae</taxon>
        <taxon>Nodosilineales</taxon>
        <taxon>Cymatolegaceae</taxon>
        <taxon>Leptothoe</taxon>
        <taxon>Leptothoe spongobia</taxon>
    </lineage>
</organism>
<feature type="repeat" description="WD" evidence="5">
    <location>
        <begin position="556"/>
        <end position="597"/>
    </location>
</feature>
<feature type="repeat" description="WD" evidence="5">
    <location>
        <begin position="727"/>
        <end position="760"/>
    </location>
</feature>
<evidence type="ECO:0000256" key="4">
    <source>
        <dbReference type="ARBA" id="ARBA00023187"/>
    </source>
</evidence>
<dbReference type="InterPro" id="IPR020472">
    <property type="entry name" value="WD40_PAC1"/>
</dbReference>
<dbReference type="Pfam" id="PF00400">
    <property type="entry name" value="WD40"/>
    <property type="match status" value="10"/>
</dbReference>
<accession>A0A947DFQ0</accession>
<dbReference type="PROSITE" id="PS00678">
    <property type="entry name" value="WD_REPEATS_1"/>
    <property type="match status" value="9"/>
</dbReference>
<dbReference type="Gene3D" id="2.130.10.10">
    <property type="entry name" value="YVTN repeat-like/Quinoprotein amine dehydrogenase"/>
    <property type="match status" value="4"/>
</dbReference>
<dbReference type="SUPFAM" id="SSF50978">
    <property type="entry name" value="WD40 repeat-like"/>
    <property type="match status" value="2"/>
</dbReference>
<feature type="repeat" description="WD" evidence="5">
    <location>
        <begin position="684"/>
        <end position="725"/>
    </location>
</feature>
<evidence type="ECO:0000313" key="8">
    <source>
        <dbReference type="EMBL" id="MBT9316070.1"/>
    </source>
</evidence>
<feature type="repeat" description="WD" evidence="5">
    <location>
        <begin position="1032"/>
        <end position="1066"/>
    </location>
</feature>
<dbReference type="PROSITE" id="PS50082">
    <property type="entry name" value="WD_REPEATS_2"/>
    <property type="match status" value="14"/>
</dbReference>
<reference evidence="8" key="1">
    <citation type="submission" date="2020-11" db="EMBL/GenBank/DDBJ databases">
        <authorList>
            <person name="Konstantinou D."/>
            <person name="Gkelis S."/>
            <person name="Popin R."/>
            <person name="Fewer D."/>
            <person name="Sivonen K."/>
        </authorList>
    </citation>
    <scope>NUCLEOTIDE SEQUENCE</scope>
    <source>
        <strain evidence="8">TAU-MAC 1115</strain>
    </source>
</reference>
<keyword evidence="4" id="KW-0508">mRNA splicing</keyword>
<dbReference type="InterPro" id="IPR019775">
    <property type="entry name" value="WD40_repeat_CS"/>
</dbReference>
<dbReference type="InterPro" id="IPR036322">
    <property type="entry name" value="WD40_repeat_dom_sf"/>
</dbReference>
<feature type="repeat" description="WD" evidence="5">
    <location>
        <begin position="942"/>
        <end position="973"/>
    </location>
</feature>
<dbReference type="Proteomes" id="UP000717364">
    <property type="component" value="Unassembled WGS sequence"/>
</dbReference>
<evidence type="ECO:0000259" key="7">
    <source>
        <dbReference type="Pfam" id="PF23414"/>
    </source>
</evidence>
<feature type="repeat" description="WD" evidence="5">
    <location>
        <begin position="899"/>
        <end position="940"/>
    </location>
</feature>
<feature type="domain" description="EML-like second beta-propeller" evidence="7">
    <location>
        <begin position="521"/>
        <end position="678"/>
    </location>
</feature>
<name>A0A947DFQ0_9CYAN</name>
<evidence type="ECO:0000256" key="2">
    <source>
        <dbReference type="ARBA" id="ARBA00022664"/>
    </source>
</evidence>
<feature type="repeat" description="WD" evidence="5">
    <location>
        <begin position="513"/>
        <end position="554"/>
    </location>
</feature>
<dbReference type="PANTHER" id="PTHR44006:SF1">
    <property type="entry name" value="U5 SMALL NUCLEAR RIBONUCLEOPROTEIN 40 KDA PROTEIN"/>
    <property type="match status" value="1"/>
</dbReference>
<dbReference type="InterPro" id="IPR015943">
    <property type="entry name" value="WD40/YVTN_repeat-like_dom_sf"/>
</dbReference>
<evidence type="ECO:0000259" key="6">
    <source>
        <dbReference type="Pfam" id="PF20703"/>
    </source>
</evidence>
<evidence type="ECO:0000256" key="1">
    <source>
        <dbReference type="ARBA" id="ARBA00022574"/>
    </source>
</evidence>
<feature type="repeat" description="WD" evidence="5">
    <location>
        <begin position="599"/>
        <end position="640"/>
    </location>
</feature>
<dbReference type="InterPro" id="IPR055442">
    <property type="entry name" value="Beta-prop_EML-like_2nd"/>
</dbReference>
<dbReference type="Pfam" id="PF23414">
    <property type="entry name" value="Beta-prop_EML_2"/>
    <property type="match status" value="1"/>
</dbReference>
<dbReference type="PANTHER" id="PTHR44006">
    <property type="entry name" value="U5 SMALL NUCLEAR RIBONUCLEOPROTEIN 40 KDA PROTEIN"/>
    <property type="match status" value="1"/>
</dbReference>
<sequence>MLMPYKGLLPYDQEDSPIFFGRETLTEVIADNLMTSRLTIVYGESGVGKSSVLRAGVAHQIQQEEQQNSSNGIPEFTIVVFPPLEGQWSWRDDPIIGIQKQVESVIRQIVGKKNIEPVVPISSRLDQNLKAWTNYLGEEDENGEIFIVLDQFEDYFLYHAQKTGKGTFATEFPRAVKCRDLPVHFLISIRDDALAKLAFFKGRIPGLFGNLLKVDPLDYESAQDAVLKPIEEFNRQQRQSKVLVNVDKELAEEVLNQVKIGRVSLGERGRGLELMSESEPEPSPPNYEAPYLQLVMTRLWEKMEADESHNLQLSMLDDLGGAEIIVKAHFNEQMSLLSSKEQDIAADIFQYLVTPAGSTIAYPVLDLVGTTNCDEKDLTDLLDKLSRGNRRIIRPIGPSPEQRDVELYEIFHDVLAQPVLTWRTQHLKEKEFKEDLQQRQEKFDKERFNRISVIKQGLPAQSLRQNRRRNDELSALLARQAFLFNQRDQCQVLDQVDEALREILSLPDFSNILRGHSAAVHCVALTPDSRLLASGSEDQTVRLWNLEEPSFLAKTLKNHQGSVYAVAFSHDGKLLATGSEDSTVQLWNLTQFDKPRNILKDHNGSVYAVAFSPNSKLLATGSEDSTVRLWNLNQPNTPIAILKNHTDVVHSLAFSPDGKLLASGSSDKTIQLWSLTNLSIPLNVLSSQDGVYTLAFSPDGQLLAAGGWDGTVQLWDFSQLDKAPVKLKGHKGYIRSVAFMPNNSILASSGDDQTVRLWDLCRLSDKPKILRGQYFVISSVAFSRDAQLLVSGSWDSTIRLQKLQQAPLTPRVLKGHQLQISSVAFNRSKQLLASGSWDHTVRLWNTDDLHAEPKTLIGHQSEVNAVAFSPNSQLLASASSDKTVRLWELEQINSDARVFEGFDSGVSSVVFSPDSQILASGSWDRSIRLWDLRQPDTSCKILGHHDRSITSIAFSPDGKLLASGSDDKTVRLWHPEQTDFPLTVLQGHEGRILSVAFSPDGKLLASGSDDKTIRLWDLSQLGSTNTIPCKVLKGHSYWVSEIAFSPDGKMLASGGYDWTIRIWDLSGHNPRPILLKGHEQSVTSIAFSPDGKTLASGSYDATIRLWIACTQDLADAVCERVQRNLTHEEWQKYMSSYIPYERTCPTLPDSQDSTGS</sequence>
<protein>
    <submittedName>
        <fullName evidence="8">WD40 repeat domain-containing protein</fullName>
    </submittedName>
</protein>
<feature type="repeat" description="WD" evidence="5">
    <location>
        <begin position="1075"/>
        <end position="1106"/>
    </location>
</feature>
<dbReference type="InterPro" id="IPR052234">
    <property type="entry name" value="U5_snRNP_Component"/>
</dbReference>
<dbReference type="InterPro" id="IPR001680">
    <property type="entry name" value="WD40_rpt"/>
</dbReference>
<feature type="repeat" description="WD" evidence="5">
    <location>
        <begin position="985"/>
        <end position="1026"/>
    </location>
</feature>
<feature type="repeat" description="WD" evidence="5">
    <location>
        <begin position="813"/>
        <end position="845"/>
    </location>
</feature>
<dbReference type="GO" id="GO:0003723">
    <property type="term" value="F:RNA binding"/>
    <property type="evidence" value="ECO:0007669"/>
    <property type="project" value="TreeGrafter"/>
</dbReference>
<dbReference type="SUPFAM" id="SSF52540">
    <property type="entry name" value="P-loop containing nucleoside triphosphate hydrolases"/>
    <property type="match status" value="1"/>
</dbReference>
<feature type="repeat" description="WD" evidence="5">
    <location>
        <begin position="856"/>
        <end position="890"/>
    </location>
</feature>
<gene>
    <name evidence="8" type="ORF">IXB50_11630</name>
</gene>
<feature type="domain" description="Novel STAND NTPase 1" evidence="6">
    <location>
        <begin position="4"/>
        <end position="446"/>
    </location>
</feature>
<feature type="repeat" description="WD" evidence="5">
    <location>
        <begin position="770"/>
        <end position="800"/>
    </location>
</feature>
<evidence type="ECO:0000313" key="9">
    <source>
        <dbReference type="Proteomes" id="UP000717364"/>
    </source>
</evidence>
<dbReference type="EMBL" id="JADOES010000020">
    <property type="protein sequence ID" value="MBT9316070.1"/>
    <property type="molecule type" value="Genomic_DNA"/>
</dbReference>
<dbReference type="PRINTS" id="PR00320">
    <property type="entry name" value="GPROTEINBRPT"/>
</dbReference>
<dbReference type="InterPro" id="IPR027417">
    <property type="entry name" value="P-loop_NTPase"/>
</dbReference>
<keyword evidence="2" id="KW-0507">mRNA processing</keyword>
<dbReference type="RefSeq" id="WP_215609134.1">
    <property type="nucleotide sequence ID" value="NZ_JADOES010000020.1"/>
</dbReference>
<dbReference type="PROSITE" id="PS50294">
    <property type="entry name" value="WD_REPEATS_REGION"/>
    <property type="match status" value="13"/>
</dbReference>
<dbReference type="Gene3D" id="3.40.50.300">
    <property type="entry name" value="P-loop containing nucleotide triphosphate hydrolases"/>
    <property type="match status" value="1"/>
</dbReference>
<keyword evidence="1 5" id="KW-0853">WD repeat</keyword>
<dbReference type="GO" id="GO:0006397">
    <property type="term" value="P:mRNA processing"/>
    <property type="evidence" value="ECO:0007669"/>
    <property type="project" value="UniProtKB-KW"/>
</dbReference>
<dbReference type="AlphaFoldDB" id="A0A947DFQ0"/>
<evidence type="ECO:0000256" key="3">
    <source>
        <dbReference type="ARBA" id="ARBA00022737"/>
    </source>
</evidence>
<dbReference type="SMART" id="SM00320">
    <property type="entry name" value="WD40"/>
    <property type="match status" value="14"/>
</dbReference>
<proteinExistence type="predicted"/>